<organism evidence="1 2">
    <name type="scientific">Lactiplantibacillus daowaiensis</name>
    <dbReference type="NCBI Taxonomy" id="2559918"/>
    <lineage>
        <taxon>Bacteria</taxon>
        <taxon>Bacillati</taxon>
        <taxon>Bacillota</taxon>
        <taxon>Bacilli</taxon>
        <taxon>Lactobacillales</taxon>
        <taxon>Lactobacillaceae</taxon>
        <taxon>Lactiplantibacillus</taxon>
    </lineage>
</organism>
<dbReference type="EMBL" id="JBHSSC010000009">
    <property type="protein sequence ID" value="MFC6180356.1"/>
    <property type="molecule type" value="Genomic_DNA"/>
</dbReference>
<proteinExistence type="predicted"/>
<accession>A0ABW1RY39</accession>
<sequence length="135" mass="14666">MIALKLDSTGDIEFDANTGTFSMVADDDEVAQALELLLGINLGELDWNPDLGLNHMDVLINGDDKDVVEAIINDYLSDQLGEAFDSFEITDFKIDKLNRLTSLVGTVAIDGDTYKTDVALSQAEMEGSDEEDASD</sequence>
<dbReference type="Proteomes" id="UP001596282">
    <property type="component" value="Unassembled WGS sequence"/>
</dbReference>
<gene>
    <name evidence="1" type="ORF">ACFP5Y_03870</name>
</gene>
<reference evidence="2" key="1">
    <citation type="journal article" date="2019" name="Int. J. Syst. Evol. Microbiol.">
        <title>The Global Catalogue of Microorganisms (GCM) 10K type strain sequencing project: providing services to taxonomists for standard genome sequencing and annotation.</title>
        <authorList>
            <consortium name="The Broad Institute Genomics Platform"/>
            <consortium name="The Broad Institute Genome Sequencing Center for Infectious Disease"/>
            <person name="Wu L."/>
            <person name="Ma J."/>
        </authorList>
    </citation>
    <scope>NUCLEOTIDE SEQUENCE [LARGE SCALE GENOMIC DNA]</scope>
    <source>
        <strain evidence="2">CCM 8933</strain>
    </source>
</reference>
<protein>
    <submittedName>
        <fullName evidence="1">Uncharacterized protein</fullName>
    </submittedName>
</protein>
<evidence type="ECO:0000313" key="2">
    <source>
        <dbReference type="Proteomes" id="UP001596282"/>
    </source>
</evidence>
<comment type="caution">
    <text evidence="1">The sequence shown here is derived from an EMBL/GenBank/DDBJ whole genome shotgun (WGS) entry which is preliminary data.</text>
</comment>
<keyword evidence="2" id="KW-1185">Reference proteome</keyword>
<name>A0ABW1RY39_9LACO</name>
<evidence type="ECO:0000313" key="1">
    <source>
        <dbReference type="EMBL" id="MFC6180356.1"/>
    </source>
</evidence>
<dbReference type="Gene3D" id="3.10.450.40">
    <property type="match status" value="1"/>
</dbReference>
<dbReference type="RefSeq" id="WP_137627729.1">
    <property type="nucleotide sequence ID" value="NZ_BJDJ01000003.1"/>
</dbReference>